<accession>A0A225AU49</accession>
<evidence type="ECO:0000313" key="2">
    <source>
        <dbReference type="Proteomes" id="UP000214365"/>
    </source>
</evidence>
<protein>
    <submittedName>
        <fullName evidence="1">Uncharacterized protein</fullName>
    </submittedName>
</protein>
<feature type="non-terminal residue" evidence="1">
    <location>
        <position position="1"/>
    </location>
</feature>
<sequence length="75" mass="8006">NQRGKNAFATAVVLSFKWPFLGTVIPRICVVALKLSQPYLIQDALNFINSTAVASSNDTGYGLIAAYGLVYLGIA</sequence>
<dbReference type="AlphaFoldDB" id="A0A225AU49"/>
<keyword evidence="2" id="KW-1185">Reference proteome</keyword>
<name>A0A225AU49_TALAT</name>
<reference evidence="1 2" key="1">
    <citation type="submission" date="2015-06" db="EMBL/GenBank/DDBJ databases">
        <title>Talaromyces atroroseus IBT 11181 draft genome.</title>
        <authorList>
            <person name="Rasmussen K.B."/>
            <person name="Rasmussen S."/>
            <person name="Petersen B."/>
            <person name="Sicheritz-Ponten T."/>
            <person name="Mortensen U.H."/>
            <person name="Thrane U."/>
        </authorList>
    </citation>
    <scope>NUCLEOTIDE SEQUENCE [LARGE SCALE GENOMIC DNA]</scope>
    <source>
        <strain evidence="1 2">IBT 11181</strain>
    </source>
</reference>
<dbReference type="OrthoDB" id="6500128at2759"/>
<proteinExistence type="predicted"/>
<evidence type="ECO:0000313" key="1">
    <source>
        <dbReference type="EMBL" id="OKL56997.1"/>
    </source>
</evidence>
<dbReference type="Proteomes" id="UP000214365">
    <property type="component" value="Unassembled WGS sequence"/>
</dbReference>
<dbReference type="EMBL" id="LFMY01000013">
    <property type="protein sequence ID" value="OKL56997.1"/>
    <property type="molecule type" value="Genomic_DNA"/>
</dbReference>
<organism evidence="1 2">
    <name type="scientific">Talaromyces atroroseus</name>
    <dbReference type="NCBI Taxonomy" id="1441469"/>
    <lineage>
        <taxon>Eukaryota</taxon>
        <taxon>Fungi</taxon>
        <taxon>Dikarya</taxon>
        <taxon>Ascomycota</taxon>
        <taxon>Pezizomycotina</taxon>
        <taxon>Eurotiomycetes</taxon>
        <taxon>Eurotiomycetidae</taxon>
        <taxon>Eurotiales</taxon>
        <taxon>Trichocomaceae</taxon>
        <taxon>Talaromyces</taxon>
        <taxon>Talaromyces sect. Trachyspermi</taxon>
    </lineage>
</organism>
<gene>
    <name evidence="1" type="ORF">UA08_07709</name>
</gene>
<comment type="caution">
    <text evidence="1">The sequence shown here is derived from an EMBL/GenBank/DDBJ whole genome shotgun (WGS) entry which is preliminary data.</text>
</comment>
<dbReference type="STRING" id="1441469.A0A225AU49"/>
<dbReference type="RefSeq" id="XP_020117118.1">
    <property type="nucleotide sequence ID" value="XM_020262810.1"/>
</dbReference>
<dbReference type="GeneID" id="31007465"/>
<feature type="non-terminal residue" evidence="1">
    <location>
        <position position="75"/>
    </location>
</feature>